<dbReference type="InterPro" id="IPR029063">
    <property type="entry name" value="SAM-dependent_MTases_sf"/>
</dbReference>
<dbReference type="GO" id="GO:0008757">
    <property type="term" value="F:S-adenosylmethionine-dependent methyltransferase activity"/>
    <property type="evidence" value="ECO:0007669"/>
    <property type="project" value="InterPro"/>
</dbReference>
<reference evidence="2 3" key="1">
    <citation type="submission" date="2017-09" db="EMBL/GenBank/DDBJ databases">
        <authorList>
            <person name="Zhang H."/>
            <person name="Hu S."/>
            <person name="Xu J."/>
            <person name="He Z."/>
        </authorList>
    </citation>
    <scope>NUCLEOTIDE SEQUENCE [LARGE SCALE GENOMIC DNA]</scope>
    <source>
        <strain evidence="2 3">TXX3120</strain>
        <plasmid evidence="2 3">p1</plasmid>
    </source>
</reference>
<accession>A0A494VAM7</accession>
<name>A0A494VAM7_9ACTN</name>
<feature type="domain" description="Methyltransferase type 11" evidence="1">
    <location>
        <begin position="50"/>
        <end position="141"/>
    </location>
</feature>
<evidence type="ECO:0000313" key="2">
    <source>
        <dbReference type="EMBL" id="AYL40388.1"/>
    </source>
</evidence>
<dbReference type="SUPFAM" id="SSF53335">
    <property type="entry name" value="S-adenosyl-L-methionine-dependent methyltransferases"/>
    <property type="match status" value="1"/>
</dbReference>
<proteinExistence type="predicted"/>
<keyword evidence="3" id="KW-1185">Reference proteome</keyword>
<sequence length="262" mass="28298">MDLISHEYADLRPLRTRRIIHATYSEPPDRVDEVALAALRTGTAASGTVVDVGCGTGALLRRCAESGHAGRLIGVDTSIASVRATGGKGVTALQGDACALPLRTRSVDCLMERHMLYHVTDVERALREARRVLQPDGTLVVVLNMRGTTPRLARMLRACAGRVGPPLPRQALVDAEAIKPLLAAQFPRVTETPYSGHLVFRHPAPLAALAESLLGFYGLLRGTEGHRRAAALLRTEARTWFEANEGPWRDVKGWTVFAATAG</sequence>
<dbReference type="PANTHER" id="PTHR43591">
    <property type="entry name" value="METHYLTRANSFERASE"/>
    <property type="match status" value="1"/>
</dbReference>
<geneLocation type="plasmid" evidence="2 3">
    <name>p1</name>
</geneLocation>
<keyword evidence="2" id="KW-0614">Plasmid</keyword>
<dbReference type="AlphaFoldDB" id="A0A494VAM7"/>
<organism evidence="2 3">
    <name type="scientific">Streptomyces fungicidicus</name>
    <dbReference type="NCBI Taxonomy" id="68203"/>
    <lineage>
        <taxon>Bacteria</taxon>
        <taxon>Bacillati</taxon>
        <taxon>Actinomycetota</taxon>
        <taxon>Actinomycetes</taxon>
        <taxon>Kitasatosporales</taxon>
        <taxon>Streptomycetaceae</taxon>
        <taxon>Streptomyces</taxon>
    </lineage>
</organism>
<dbReference type="EMBL" id="CP023408">
    <property type="protein sequence ID" value="AYL40388.1"/>
    <property type="molecule type" value="Genomic_DNA"/>
</dbReference>
<evidence type="ECO:0000259" key="1">
    <source>
        <dbReference type="Pfam" id="PF08241"/>
    </source>
</evidence>
<protein>
    <recommendedName>
        <fullName evidence="1">Methyltransferase type 11 domain-containing protein</fullName>
    </recommendedName>
</protein>
<dbReference type="KEGG" id="sfug:CNQ36_33810"/>
<dbReference type="RefSeq" id="WP_121549535.1">
    <property type="nucleotide sequence ID" value="NZ_CP023408.1"/>
</dbReference>
<dbReference type="Proteomes" id="UP000282170">
    <property type="component" value="Plasmid p1"/>
</dbReference>
<dbReference type="Pfam" id="PF08241">
    <property type="entry name" value="Methyltransf_11"/>
    <property type="match status" value="1"/>
</dbReference>
<gene>
    <name evidence="2" type="ORF">CNQ36_33810</name>
</gene>
<evidence type="ECO:0000313" key="3">
    <source>
        <dbReference type="Proteomes" id="UP000282170"/>
    </source>
</evidence>
<dbReference type="Gene3D" id="3.40.50.150">
    <property type="entry name" value="Vaccinia Virus protein VP39"/>
    <property type="match status" value="1"/>
</dbReference>
<dbReference type="PANTHER" id="PTHR43591:SF24">
    <property type="entry name" value="2-METHOXY-6-POLYPRENYL-1,4-BENZOQUINOL METHYLASE, MITOCHONDRIAL"/>
    <property type="match status" value="1"/>
</dbReference>
<dbReference type="CDD" id="cd02440">
    <property type="entry name" value="AdoMet_MTases"/>
    <property type="match status" value="1"/>
</dbReference>
<dbReference type="InterPro" id="IPR013216">
    <property type="entry name" value="Methyltransf_11"/>
</dbReference>